<keyword evidence="2" id="KW-1185">Reference proteome</keyword>
<comment type="caution">
    <text evidence="1">The sequence shown here is derived from an EMBL/GenBank/DDBJ whole genome shotgun (WGS) entry which is preliminary data.</text>
</comment>
<dbReference type="AlphaFoldDB" id="A0AAE0DCQ5"/>
<gene>
    <name evidence="1" type="ORF">CKAH01_12259</name>
</gene>
<accession>A0AAE0DCQ5</accession>
<organism evidence="1 2">
    <name type="scientific">Colletotrichum kahawae</name>
    <name type="common">Coffee berry disease fungus</name>
    <dbReference type="NCBI Taxonomy" id="34407"/>
    <lineage>
        <taxon>Eukaryota</taxon>
        <taxon>Fungi</taxon>
        <taxon>Dikarya</taxon>
        <taxon>Ascomycota</taxon>
        <taxon>Pezizomycotina</taxon>
        <taxon>Sordariomycetes</taxon>
        <taxon>Hypocreomycetidae</taxon>
        <taxon>Glomerellales</taxon>
        <taxon>Glomerellaceae</taxon>
        <taxon>Colletotrichum</taxon>
        <taxon>Colletotrichum gloeosporioides species complex</taxon>
    </lineage>
</organism>
<evidence type="ECO:0000313" key="2">
    <source>
        <dbReference type="Proteomes" id="UP001281614"/>
    </source>
</evidence>
<protein>
    <submittedName>
        <fullName evidence="1">Uncharacterized protein</fullName>
    </submittedName>
</protein>
<dbReference type="EMBL" id="VYYT01000023">
    <property type="protein sequence ID" value="KAK2776993.1"/>
    <property type="molecule type" value="Genomic_DNA"/>
</dbReference>
<evidence type="ECO:0000313" key="1">
    <source>
        <dbReference type="EMBL" id="KAK2776993.1"/>
    </source>
</evidence>
<name>A0AAE0DCQ5_COLKA</name>
<sequence>MNYLLSLRLITLASEDLIYYKPTTQTTTPVYCYYVLIPSFC</sequence>
<dbReference type="Proteomes" id="UP001281614">
    <property type="component" value="Unassembled WGS sequence"/>
</dbReference>
<proteinExistence type="predicted"/>
<reference evidence="1" key="1">
    <citation type="submission" date="2023-02" db="EMBL/GenBank/DDBJ databases">
        <title>Colletotrichum kahawae CIFC_Que2 genome sequencing and assembly.</title>
        <authorList>
            <person name="Baroncelli R."/>
        </authorList>
    </citation>
    <scope>NUCLEOTIDE SEQUENCE</scope>
    <source>
        <strain evidence="1">CIFC_Que2</strain>
    </source>
</reference>